<dbReference type="Proteomes" id="UP000824165">
    <property type="component" value="Unassembled WGS sequence"/>
</dbReference>
<dbReference type="PANTHER" id="PTHR40079:SF4">
    <property type="entry name" value="GH26 DOMAIN-CONTAINING PROTEIN-RELATED"/>
    <property type="match status" value="1"/>
</dbReference>
<evidence type="ECO:0000256" key="3">
    <source>
        <dbReference type="ARBA" id="ARBA00023295"/>
    </source>
</evidence>
<reference evidence="7" key="1">
    <citation type="submission" date="2020-10" db="EMBL/GenBank/DDBJ databases">
        <authorList>
            <person name="Gilroy R."/>
        </authorList>
    </citation>
    <scope>NUCLEOTIDE SEQUENCE</scope>
    <source>
        <strain evidence="7">CHK181-108</strain>
    </source>
</reference>
<evidence type="ECO:0000256" key="5">
    <source>
        <dbReference type="SAM" id="SignalP"/>
    </source>
</evidence>
<reference evidence="7" key="2">
    <citation type="journal article" date="2021" name="PeerJ">
        <title>Extensive microbial diversity within the chicken gut microbiome revealed by metagenomics and culture.</title>
        <authorList>
            <person name="Gilroy R."/>
            <person name="Ravi A."/>
            <person name="Getino M."/>
            <person name="Pursley I."/>
            <person name="Horton D.L."/>
            <person name="Alikhan N.F."/>
            <person name="Baker D."/>
            <person name="Gharbi K."/>
            <person name="Hall N."/>
            <person name="Watson M."/>
            <person name="Adriaenssens E.M."/>
            <person name="Foster-Nyarko E."/>
            <person name="Jarju S."/>
            <person name="Secka A."/>
            <person name="Antonio M."/>
            <person name="Oren A."/>
            <person name="Chaudhuri R.R."/>
            <person name="La Ragione R."/>
            <person name="Hildebrand F."/>
            <person name="Pallen M.J."/>
        </authorList>
    </citation>
    <scope>NUCLEOTIDE SEQUENCE</scope>
    <source>
        <strain evidence="7">CHK181-108</strain>
    </source>
</reference>
<dbReference type="SUPFAM" id="SSF51445">
    <property type="entry name" value="(Trans)glycosidases"/>
    <property type="match status" value="1"/>
</dbReference>
<organism evidence="7 8">
    <name type="scientific">Candidatus Ornithomonoglobus intestinigallinarum</name>
    <dbReference type="NCBI Taxonomy" id="2840894"/>
    <lineage>
        <taxon>Bacteria</taxon>
        <taxon>Bacillati</taxon>
        <taxon>Bacillota</taxon>
        <taxon>Clostridia</taxon>
        <taxon>Candidatus Ornithomonoglobus</taxon>
    </lineage>
</organism>
<dbReference type="EMBL" id="DVLU01000059">
    <property type="protein sequence ID" value="HIT85437.1"/>
    <property type="molecule type" value="Genomic_DNA"/>
</dbReference>
<evidence type="ECO:0000313" key="8">
    <source>
        <dbReference type="Proteomes" id="UP000824165"/>
    </source>
</evidence>
<protein>
    <recommendedName>
        <fullName evidence="6">GH26 domain-containing protein</fullName>
    </recommendedName>
</protein>
<dbReference type="AlphaFoldDB" id="A0A9D1H4C0"/>
<dbReference type="InterPro" id="IPR017853">
    <property type="entry name" value="GH"/>
</dbReference>
<evidence type="ECO:0000313" key="7">
    <source>
        <dbReference type="EMBL" id="HIT85437.1"/>
    </source>
</evidence>
<comment type="similarity">
    <text evidence="1 4">Belongs to the glycosyl hydrolase 26 family.</text>
</comment>
<keyword evidence="2 4" id="KW-0378">Hydrolase</keyword>
<feature type="active site" description="Proton donor" evidence="4">
    <location>
        <position position="163"/>
    </location>
</feature>
<feature type="signal peptide" evidence="5">
    <location>
        <begin position="1"/>
        <end position="24"/>
    </location>
</feature>
<evidence type="ECO:0000259" key="6">
    <source>
        <dbReference type="PROSITE" id="PS51764"/>
    </source>
</evidence>
<dbReference type="InterPro" id="IPR000805">
    <property type="entry name" value="Glyco_hydro_26"/>
</dbReference>
<sequence length="453" mass="52581">MYILKRIAAAALSALMCFSTVSYAKSNDYINYNIDKRREMLYEEDFRVFAENAAEYSVYYGAKFEPRSGVIIGTPENRRYDGIENGIDTHYDWFVPSGEITNDKVAREETAEKQSDHTRLVGWNWNFKSQTPVDMSLYENYIKNYIDNLAARGEDILLIFGKEMNIDDNFLDEQVFIDCFRYVADYAHTKENIAMVWAPNDTGGLDTRLADFWPGDEYVDWVGCSLYSMPYFTGDKNSDDGANMSFIMGEYANPVMRAKVIHEFMAENNIQKPVMITEGGIGYETPEGESYTNWALQQLRKYYGEMVRVYPEFKCIVSFNNYVADGDYYRYDMGNDPVLLENMRYLTQDPIYITDYPKNAPISYTEVFDGIDFYDKIKLSAYGYLPKNQYMTVKYIIDGEPVHETPYPPYHYETYDTAEGNHRLRVEFYDNGALVKALEYDFGFKRSGTAPLC</sequence>
<dbReference type="PANTHER" id="PTHR40079">
    <property type="entry name" value="MANNAN ENDO-1,4-BETA-MANNOSIDASE E-RELATED"/>
    <property type="match status" value="1"/>
</dbReference>
<accession>A0A9D1H4C0</accession>
<dbReference type="GO" id="GO:0006080">
    <property type="term" value="P:substituted mannan metabolic process"/>
    <property type="evidence" value="ECO:0007669"/>
    <property type="project" value="InterPro"/>
</dbReference>
<keyword evidence="3 4" id="KW-0326">Glycosidase</keyword>
<feature type="active site" description="Nucleophile" evidence="4">
    <location>
        <position position="278"/>
    </location>
</feature>
<feature type="chain" id="PRO_5039396100" description="GH26 domain-containing protein" evidence="5">
    <location>
        <begin position="25"/>
        <end position="453"/>
    </location>
</feature>
<keyword evidence="5" id="KW-0732">Signal</keyword>
<dbReference type="Pfam" id="PF02156">
    <property type="entry name" value="Glyco_hydro_26"/>
    <property type="match status" value="1"/>
</dbReference>
<comment type="caution">
    <text evidence="7">The sequence shown here is derived from an EMBL/GenBank/DDBJ whole genome shotgun (WGS) entry which is preliminary data.</text>
</comment>
<dbReference type="Gene3D" id="3.20.20.80">
    <property type="entry name" value="Glycosidases"/>
    <property type="match status" value="1"/>
</dbReference>
<dbReference type="GO" id="GO:0016985">
    <property type="term" value="F:mannan endo-1,4-beta-mannosidase activity"/>
    <property type="evidence" value="ECO:0007669"/>
    <property type="project" value="InterPro"/>
</dbReference>
<gene>
    <name evidence="7" type="ORF">IAA60_05975</name>
</gene>
<dbReference type="InterPro" id="IPR022790">
    <property type="entry name" value="GH26_dom"/>
</dbReference>
<evidence type="ECO:0000256" key="2">
    <source>
        <dbReference type="ARBA" id="ARBA00022801"/>
    </source>
</evidence>
<feature type="domain" description="GH26" evidence="6">
    <location>
        <begin position="36"/>
        <end position="356"/>
    </location>
</feature>
<evidence type="ECO:0000256" key="4">
    <source>
        <dbReference type="PROSITE-ProRule" id="PRU01100"/>
    </source>
</evidence>
<name>A0A9D1H4C0_9FIRM</name>
<proteinExistence type="inferred from homology"/>
<evidence type="ECO:0000256" key="1">
    <source>
        <dbReference type="ARBA" id="ARBA00007754"/>
    </source>
</evidence>
<dbReference type="PROSITE" id="PS51764">
    <property type="entry name" value="GH26"/>
    <property type="match status" value="1"/>
</dbReference>